<dbReference type="SMART" id="SM00181">
    <property type="entry name" value="EGF"/>
    <property type="match status" value="4"/>
</dbReference>
<feature type="non-terminal residue" evidence="2">
    <location>
        <position position="1"/>
    </location>
</feature>
<evidence type="ECO:0000259" key="1">
    <source>
        <dbReference type="SMART" id="SM00181"/>
    </source>
</evidence>
<dbReference type="PANTHER" id="PTHR23275">
    <property type="entry name" value="CABRIOLET.-RELATED"/>
    <property type="match status" value="1"/>
</dbReference>
<dbReference type="PANTHER" id="PTHR23275:SF100">
    <property type="entry name" value="EGF-LIKE DOMAIN-CONTAINING PROTEIN"/>
    <property type="match status" value="1"/>
</dbReference>
<evidence type="ECO:0000313" key="2">
    <source>
        <dbReference type="EMBL" id="CAK9059836.1"/>
    </source>
</evidence>
<accession>A0ABP0N7Z5</accession>
<comment type="caution">
    <text evidence="2">The sequence shown here is derived from an EMBL/GenBank/DDBJ whole genome shotgun (WGS) entry which is preliminary data.</text>
</comment>
<proteinExistence type="predicted"/>
<feature type="domain" description="EGF-like" evidence="1">
    <location>
        <begin position="254"/>
        <end position="294"/>
    </location>
</feature>
<dbReference type="SUPFAM" id="SSF57184">
    <property type="entry name" value="Growth factor receptor domain"/>
    <property type="match status" value="2"/>
</dbReference>
<organism evidence="2 3">
    <name type="scientific">Durusdinium trenchii</name>
    <dbReference type="NCBI Taxonomy" id="1381693"/>
    <lineage>
        <taxon>Eukaryota</taxon>
        <taxon>Sar</taxon>
        <taxon>Alveolata</taxon>
        <taxon>Dinophyceae</taxon>
        <taxon>Suessiales</taxon>
        <taxon>Symbiodiniaceae</taxon>
        <taxon>Durusdinium</taxon>
    </lineage>
</organism>
<dbReference type="Proteomes" id="UP001642484">
    <property type="component" value="Unassembled WGS sequence"/>
</dbReference>
<feature type="domain" description="EGF-like" evidence="1">
    <location>
        <begin position="209"/>
        <end position="251"/>
    </location>
</feature>
<name>A0ABP0N7Z5_9DINO</name>
<reference evidence="2 3" key="1">
    <citation type="submission" date="2024-02" db="EMBL/GenBank/DDBJ databases">
        <authorList>
            <person name="Chen Y."/>
            <person name="Shah S."/>
            <person name="Dougan E. K."/>
            <person name="Thang M."/>
            <person name="Chan C."/>
        </authorList>
    </citation>
    <scope>NUCLEOTIDE SEQUENCE [LARGE SCALE GENOMIC DNA]</scope>
</reference>
<dbReference type="InterPro" id="IPR052798">
    <property type="entry name" value="Giardia_VSA"/>
</dbReference>
<gene>
    <name evidence="2" type="ORF">CCMP2556_LOCUS29456</name>
</gene>
<feature type="domain" description="EGF-like" evidence="1">
    <location>
        <begin position="89"/>
        <end position="128"/>
    </location>
</feature>
<dbReference type="EMBL" id="CAXAMN010021464">
    <property type="protein sequence ID" value="CAK9059836.1"/>
    <property type="molecule type" value="Genomic_DNA"/>
</dbReference>
<dbReference type="InterPro" id="IPR000742">
    <property type="entry name" value="EGF"/>
</dbReference>
<sequence>QDGYFLTKSFKCRPFHCDATTAGCTTCRPRSELTKDGRLYRAGVAERIGDLEQLENCQTCRETDATDDHQFLVDREELGEGSRGCEPFACHTGPLEACQRCKALEERIQEGHCESCNPGFQLLDGRCQAFSCATGPGSACQSCQLLQNRTEDHQCLSCNRGFKLTHDFKCIPFKCEEGSDEKCRICTQQEARSADGYYLTMDLQCSPFTCDESETFSGPKCRTCRPQSKRTGEQQCNTCNDGYGLVNDTCKPFTCTPGPGAGCKACKSQMSMTGFGQCAACNDGYTLTSESTCQLGSENWASNSKVLRYAKQVVRDLVRHLDRNLDGTIDSKELNEEEINAAIQRGIAGCAG</sequence>
<dbReference type="InterPro" id="IPR009030">
    <property type="entry name" value="Growth_fac_rcpt_cys_sf"/>
</dbReference>
<evidence type="ECO:0000313" key="3">
    <source>
        <dbReference type="Proteomes" id="UP001642484"/>
    </source>
</evidence>
<protein>
    <recommendedName>
        <fullName evidence="1">EGF-like domain-containing protein</fullName>
    </recommendedName>
</protein>
<feature type="domain" description="EGF-like" evidence="1">
    <location>
        <begin position="131"/>
        <end position="171"/>
    </location>
</feature>
<keyword evidence="3" id="KW-1185">Reference proteome</keyword>